<feature type="domain" description="Methyl-accepting transducer" evidence="10">
    <location>
        <begin position="387"/>
        <end position="644"/>
    </location>
</feature>
<dbReference type="InterPro" id="IPR003660">
    <property type="entry name" value="HAMP_dom"/>
</dbReference>
<keyword evidence="6 8" id="KW-0807">Transducer</keyword>
<dbReference type="PANTHER" id="PTHR32089:SF112">
    <property type="entry name" value="LYSOZYME-LIKE PROTEIN-RELATED"/>
    <property type="match status" value="1"/>
</dbReference>
<dbReference type="Pfam" id="PF00015">
    <property type="entry name" value="MCPsignal"/>
    <property type="match status" value="1"/>
</dbReference>
<evidence type="ECO:0000313" key="12">
    <source>
        <dbReference type="EMBL" id="AYD39930.1"/>
    </source>
</evidence>
<dbReference type="Gene3D" id="1.10.8.500">
    <property type="entry name" value="HAMP domain in histidine kinase"/>
    <property type="match status" value="1"/>
</dbReference>
<feature type="domain" description="HAMP" evidence="11">
    <location>
        <begin position="316"/>
        <end position="368"/>
    </location>
</feature>
<name>A0A386H2N0_9CLOT</name>
<feature type="transmembrane region" description="Helical" evidence="9">
    <location>
        <begin position="289"/>
        <end position="312"/>
    </location>
</feature>
<proteinExistence type="inferred from homology"/>
<dbReference type="Gene3D" id="1.10.287.950">
    <property type="entry name" value="Methyl-accepting chemotaxis protein"/>
    <property type="match status" value="1"/>
</dbReference>
<dbReference type="GO" id="GO:0005886">
    <property type="term" value="C:plasma membrane"/>
    <property type="evidence" value="ECO:0007669"/>
    <property type="project" value="UniProtKB-SubCell"/>
</dbReference>
<dbReference type="SMART" id="SM00283">
    <property type="entry name" value="MA"/>
    <property type="match status" value="1"/>
</dbReference>
<dbReference type="PANTHER" id="PTHR32089">
    <property type="entry name" value="METHYL-ACCEPTING CHEMOTAXIS PROTEIN MCPB"/>
    <property type="match status" value="1"/>
</dbReference>
<dbReference type="EMBL" id="CP032416">
    <property type="protein sequence ID" value="AYD39930.1"/>
    <property type="molecule type" value="Genomic_DNA"/>
</dbReference>
<dbReference type="PROSITE" id="PS50111">
    <property type="entry name" value="CHEMOTAXIS_TRANSDUC_2"/>
    <property type="match status" value="1"/>
</dbReference>
<evidence type="ECO:0000256" key="3">
    <source>
        <dbReference type="ARBA" id="ARBA00022692"/>
    </source>
</evidence>
<gene>
    <name evidence="12" type="ORF">D4Z93_05120</name>
</gene>
<evidence type="ECO:0000256" key="9">
    <source>
        <dbReference type="SAM" id="Phobius"/>
    </source>
</evidence>
<sequence>MKNDDGIQKSIKFKILSVPIIIILIAIIILSGVSIYISRNKILFQMKTDGIVMANHVVNEIQRNSNSIDELNSSINTRIETLGGFLVSNSDKINNDYLTLMAKQFQVDEINVTDPSGKIIYSNIPASLDQVFDSKTDAYKVLTGQKSVSIENIRKSRETSNYFKYGSLKKDDGGIIQIGILANKVQKLTSNLEIQNLMENLVKDKSVVFASFINEDFKVTAHSEKSQVGTVVNDKMEKDAITNGKIYTSEYKYKDKTSVYNIIVPVVQNGKNVGAFDIGMSLQNANKTLFEIMGIVIILALIAFLLAAFILIKVSRSITLPLNSLVAAAKKIEDGDLNNDININNTDEIGILARSFKNMSDSLKNTIGSIREISNKVQSMSDNLNTNASHMTSAANEVADSVQGVAKGTTKQSEDLISVSGSMDKLDQEIQSIFDKFSYIEKTSKSSKDKSDNGKNNMKLLLKSIKDVKNSFEEASRKINSLDSSVSRVGNITKVINDISEQTNLLALNAAIEASRAGEAGRGFSVVAEEVRNLAEQSQQSTSEIQGLIQSISVESRDVISTSDKVKDVVQSQSGIVDSTISSFEEMSLFIEKLGPLVDEAYKSIKSTNESKNIIAGKIESVTTVSEETSASSEEIAASSEEMYASSENVTKLSDELKKIVTELEHKISKFKI</sequence>
<dbReference type="PROSITE" id="PS50885">
    <property type="entry name" value="HAMP"/>
    <property type="match status" value="1"/>
</dbReference>
<dbReference type="InterPro" id="IPR004089">
    <property type="entry name" value="MCPsignal_dom"/>
</dbReference>
<evidence type="ECO:0000256" key="1">
    <source>
        <dbReference type="ARBA" id="ARBA00004651"/>
    </source>
</evidence>
<reference evidence="12 13" key="1">
    <citation type="journal article" date="2019" name="Int. J. Syst. Evol. Microbiol.">
        <title>Clostridium fermenticellae sp. nov., isolated from the mud in a fermentation cellar for the production of the Chinese liquor, baijiu.</title>
        <authorList>
            <person name="Xu P.X."/>
            <person name="Chai L.J."/>
            <person name="Qiu T."/>
            <person name="Zhang X.J."/>
            <person name="Lu Z.M."/>
            <person name="Xiao C."/>
            <person name="Wang S.T."/>
            <person name="Shen C.H."/>
            <person name="Shi J.S."/>
            <person name="Xu Z.H."/>
        </authorList>
    </citation>
    <scope>NUCLEOTIDE SEQUENCE [LARGE SCALE GENOMIC DNA]</scope>
    <source>
        <strain evidence="12 13">JN500901</strain>
    </source>
</reference>
<keyword evidence="2" id="KW-1003">Cell membrane</keyword>
<dbReference type="Pfam" id="PF17203">
    <property type="entry name" value="sCache_3_2"/>
    <property type="match status" value="1"/>
</dbReference>
<dbReference type="SMART" id="SM00304">
    <property type="entry name" value="HAMP"/>
    <property type="match status" value="1"/>
</dbReference>
<keyword evidence="5 9" id="KW-0472">Membrane</keyword>
<dbReference type="KEGG" id="cfer:D4Z93_05120"/>
<dbReference type="RefSeq" id="WP_119970966.1">
    <property type="nucleotide sequence ID" value="NZ_CP032416.1"/>
</dbReference>
<evidence type="ECO:0000256" key="5">
    <source>
        <dbReference type="ARBA" id="ARBA00023136"/>
    </source>
</evidence>
<dbReference type="AlphaFoldDB" id="A0A386H2N0"/>
<dbReference type="SUPFAM" id="SSF103190">
    <property type="entry name" value="Sensory domain-like"/>
    <property type="match status" value="2"/>
</dbReference>
<evidence type="ECO:0000259" key="10">
    <source>
        <dbReference type="PROSITE" id="PS50111"/>
    </source>
</evidence>
<keyword evidence="4 9" id="KW-1133">Transmembrane helix</keyword>
<evidence type="ECO:0000259" key="11">
    <source>
        <dbReference type="PROSITE" id="PS50885"/>
    </source>
</evidence>
<dbReference type="Proteomes" id="UP000266301">
    <property type="component" value="Chromosome"/>
</dbReference>
<accession>A0A386H2N0</accession>
<dbReference type="CDD" id="cd06225">
    <property type="entry name" value="HAMP"/>
    <property type="match status" value="1"/>
</dbReference>
<keyword evidence="13" id="KW-1185">Reference proteome</keyword>
<keyword evidence="3 9" id="KW-0812">Transmembrane</keyword>
<dbReference type="GO" id="GO:0007165">
    <property type="term" value="P:signal transduction"/>
    <property type="evidence" value="ECO:0007669"/>
    <property type="project" value="UniProtKB-KW"/>
</dbReference>
<dbReference type="InterPro" id="IPR029151">
    <property type="entry name" value="Sensor-like_sf"/>
</dbReference>
<evidence type="ECO:0000256" key="8">
    <source>
        <dbReference type="PROSITE-ProRule" id="PRU00284"/>
    </source>
</evidence>
<evidence type="ECO:0000256" key="4">
    <source>
        <dbReference type="ARBA" id="ARBA00022989"/>
    </source>
</evidence>
<dbReference type="OrthoDB" id="369336at2"/>
<comment type="similarity">
    <text evidence="7">Belongs to the methyl-accepting chemotaxis (MCP) protein family.</text>
</comment>
<dbReference type="SUPFAM" id="SSF58104">
    <property type="entry name" value="Methyl-accepting chemotaxis protein (MCP) signaling domain"/>
    <property type="match status" value="1"/>
</dbReference>
<dbReference type="Pfam" id="PF00672">
    <property type="entry name" value="HAMP"/>
    <property type="match status" value="1"/>
</dbReference>
<evidence type="ECO:0000256" key="6">
    <source>
        <dbReference type="ARBA" id="ARBA00023224"/>
    </source>
</evidence>
<evidence type="ECO:0000313" key="13">
    <source>
        <dbReference type="Proteomes" id="UP000266301"/>
    </source>
</evidence>
<organism evidence="12 13">
    <name type="scientific">Clostridium fermenticellae</name>
    <dbReference type="NCBI Taxonomy" id="2068654"/>
    <lineage>
        <taxon>Bacteria</taxon>
        <taxon>Bacillati</taxon>
        <taxon>Bacillota</taxon>
        <taxon>Clostridia</taxon>
        <taxon>Eubacteriales</taxon>
        <taxon>Clostridiaceae</taxon>
        <taxon>Clostridium</taxon>
    </lineage>
</organism>
<evidence type="ECO:0000256" key="2">
    <source>
        <dbReference type="ARBA" id="ARBA00022475"/>
    </source>
</evidence>
<dbReference type="InterPro" id="IPR033463">
    <property type="entry name" value="sCache_3"/>
</dbReference>
<feature type="transmembrane region" description="Helical" evidence="9">
    <location>
        <begin position="15"/>
        <end position="37"/>
    </location>
</feature>
<comment type="subcellular location">
    <subcellularLocation>
        <location evidence="1">Cell membrane</location>
        <topology evidence="1">Multi-pass membrane protein</topology>
    </subcellularLocation>
</comment>
<protein>
    <submittedName>
        <fullName evidence="12">Methyl-accepting chemotaxis protein</fullName>
    </submittedName>
</protein>
<dbReference type="Gene3D" id="3.30.450.20">
    <property type="entry name" value="PAS domain"/>
    <property type="match status" value="1"/>
</dbReference>
<evidence type="ECO:0000256" key="7">
    <source>
        <dbReference type="ARBA" id="ARBA00029447"/>
    </source>
</evidence>